<dbReference type="AlphaFoldDB" id="A0A1M5A426"/>
<evidence type="ECO:0000259" key="3">
    <source>
        <dbReference type="Pfam" id="PF22725"/>
    </source>
</evidence>
<reference evidence="4 5" key="1">
    <citation type="submission" date="2016-11" db="EMBL/GenBank/DDBJ databases">
        <authorList>
            <person name="Jaros S."/>
            <person name="Januszkiewicz K."/>
            <person name="Wedrychowicz H."/>
        </authorList>
    </citation>
    <scope>NUCLEOTIDE SEQUENCE [LARGE SCALE GENOMIC DNA]</scope>
    <source>
        <strain evidence="4 5">DSM 26897</strain>
    </source>
</reference>
<dbReference type="EMBL" id="FQUO01000006">
    <property type="protein sequence ID" value="SHF25031.1"/>
    <property type="molecule type" value="Genomic_DNA"/>
</dbReference>
<dbReference type="RefSeq" id="WP_073042315.1">
    <property type="nucleotide sequence ID" value="NZ_FQUO01000006.1"/>
</dbReference>
<keyword evidence="1" id="KW-0560">Oxidoreductase</keyword>
<proteinExistence type="predicted"/>
<dbReference type="InterPro" id="IPR000683">
    <property type="entry name" value="Gfo/Idh/MocA-like_OxRdtase_N"/>
</dbReference>
<feature type="domain" description="Gfo/Idh/MocA-like oxidoreductase N-terminal" evidence="2">
    <location>
        <begin position="11"/>
        <end position="125"/>
    </location>
</feature>
<dbReference type="InterPro" id="IPR050463">
    <property type="entry name" value="Gfo/Idh/MocA_oxidrdct_glycsds"/>
</dbReference>
<feature type="domain" description="GFO/IDH/MocA-like oxidoreductase" evidence="3">
    <location>
        <begin position="136"/>
        <end position="262"/>
    </location>
</feature>
<keyword evidence="5" id="KW-1185">Reference proteome</keyword>
<dbReference type="Gene3D" id="3.40.50.720">
    <property type="entry name" value="NAD(P)-binding Rossmann-like Domain"/>
    <property type="match status" value="1"/>
</dbReference>
<dbReference type="PANTHER" id="PTHR43818">
    <property type="entry name" value="BCDNA.GH03377"/>
    <property type="match status" value="1"/>
</dbReference>
<evidence type="ECO:0000313" key="5">
    <source>
        <dbReference type="Proteomes" id="UP000184368"/>
    </source>
</evidence>
<sequence>METLLLTKPKLAFAGVGWIGRHRMQAALESGLADIALVSDPSEACILEASKLVPDAAAAHSFDAAITEGIDGVVIATPSALHRDQSVAAFAAGKAVFCQKPLGRNAAEVCEVVEAAAKANRLLGADFSYRYTAAFQAILPILQSGELGDIFHVDLKFHNAYGPDKPWFFDKQQSGGGCVLDLGIHLVDLLLYALNFPEVSSVHSQLYAKGKKLSGANEVEDFANVSMQLATGASAQLACSWNLQAGCEAVIEASFYGTNGGVALKNIGGSFYDFDAYRFWGTKCETLVLPPDEWGGRALVRWIEQLAGNPAFDQQAYQFIQSAAVLDRIYEQ</sequence>
<evidence type="ECO:0000313" key="4">
    <source>
        <dbReference type="EMBL" id="SHF25031.1"/>
    </source>
</evidence>
<dbReference type="Pfam" id="PF01408">
    <property type="entry name" value="GFO_IDH_MocA"/>
    <property type="match status" value="1"/>
</dbReference>
<dbReference type="SUPFAM" id="SSF51735">
    <property type="entry name" value="NAD(P)-binding Rossmann-fold domains"/>
    <property type="match status" value="1"/>
</dbReference>
<dbReference type="PANTHER" id="PTHR43818:SF11">
    <property type="entry name" value="BCDNA.GH03377"/>
    <property type="match status" value="1"/>
</dbReference>
<dbReference type="InterPro" id="IPR036291">
    <property type="entry name" value="NAD(P)-bd_dom_sf"/>
</dbReference>
<organism evidence="4 5">
    <name type="scientific">Cnuella takakiae</name>
    <dbReference type="NCBI Taxonomy" id="1302690"/>
    <lineage>
        <taxon>Bacteria</taxon>
        <taxon>Pseudomonadati</taxon>
        <taxon>Bacteroidota</taxon>
        <taxon>Chitinophagia</taxon>
        <taxon>Chitinophagales</taxon>
        <taxon>Chitinophagaceae</taxon>
        <taxon>Cnuella</taxon>
    </lineage>
</organism>
<protein>
    <submittedName>
        <fullName evidence="4">Predicted dehydrogenase</fullName>
    </submittedName>
</protein>
<dbReference type="Pfam" id="PF22725">
    <property type="entry name" value="GFO_IDH_MocA_C3"/>
    <property type="match status" value="1"/>
</dbReference>
<dbReference type="Gene3D" id="3.30.360.10">
    <property type="entry name" value="Dihydrodipicolinate Reductase, domain 2"/>
    <property type="match status" value="1"/>
</dbReference>
<evidence type="ECO:0000256" key="1">
    <source>
        <dbReference type="ARBA" id="ARBA00023002"/>
    </source>
</evidence>
<name>A0A1M5A426_9BACT</name>
<dbReference type="STRING" id="1302690.BUE76_09485"/>
<dbReference type="GO" id="GO:0016491">
    <property type="term" value="F:oxidoreductase activity"/>
    <property type="evidence" value="ECO:0007669"/>
    <property type="project" value="UniProtKB-KW"/>
</dbReference>
<dbReference type="SUPFAM" id="SSF55347">
    <property type="entry name" value="Glyceraldehyde-3-phosphate dehydrogenase-like, C-terminal domain"/>
    <property type="match status" value="1"/>
</dbReference>
<dbReference type="OrthoDB" id="9815825at2"/>
<dbReference type="GO" id="GO:0000166">
    <property type="term" value="F:nucleotide binding"/>
    <property type="evidence" value="ECO:0007669"/>
    <property type="project" value="InterPro"/>
</dbReference>
<dbReference type="Proteomes" id="UP000184368">
    <property type="component" value="Unassembled WGS sequence"/>
</dbReference>
<dbReference type="InterPro" id="IPR055170">
    <property type="entry name" value="GFO_IDH_MocA-like_dom"/>
</dbReference>
<evidence type="ECO:0000259" key="2">
    <source>
        <dbReference type="Pfam" id="PF01408"/>
    </source>
</evidence>
<gene>
    <name evidence="4" type="ORF">SAMN05444008_106108</name>
</gene>
<accession>A0A1M5A426</accession>